<protein>
    <submittedName>
        <fullName evidence="6">Polysaccharide deacetylase family protein</fullName>
    </submittedName>
</protein>
<dbReference type="PANTHER" id="PTHR10587:SF133">
    <property type="entry name" value="CHITIN DEACETYLASE 1-RELATED"/>
    <property type="match status" value="1"/>
</dbReference>
<keyword evidence="4" id="KW-0812">Transmembrane</keyword>
<name>A0ABY8C7T8_9FIRM</name>
<sequence length="536" mass="60365">MKKKKQNSTPASFDSTASPLAPRIINAARTEAAYASVPVSGPQMPQPAQPKKAAALPSDQEAAANPAGPLNPSTIIDAQLRHYHKLNFGHRLPPHFDFITLLIYISGFLLLIGLTVILWPSHPLTVPHDNYSENNAEPLPLTTQVKIQSNDEVQSTSAAVTQTTVNYTFGKDIKGRLFYGKPIGPNLIVSRKSDLRLPRLPNLSTAIDADTRYLEWEIQHTKLSADNHRLPVISDNTANYCATYNVLWDLNPLTLKDMNAIHRSYLEKAEKENKKHPTAPRASTGPDATIQQVAPAAPTASSAKRQLTELQKANAKYRPEKVIYITYDFVKGEKMKAKQVLDILKAYQIPCSFFIGGDFLSEAPDLVLRMDKENHCIGSLGWDFEDSARLSIRNRKTFLKSLHKLEKNFELLTGRQLDSFYRPPSGSYSELTLALVRNSGYYPTFWGLELHNFWPDAKDKLNFRYDKLRNRNYAKLPYTVPEALNYIERELHDGLILRLDGRSQVEVDLLEPLIKKIKAEGYTCLNLNEIPLSLMS</sequence>
<gene>
    <name evidence="6" type="ORF">PYS61_02040</name>
</gene>
<feature type="transmembrane region" description="Helical" evidence="4">
    <location>
        <begin position="98"/>
        <end position="119"/>
    </location>
</feature>
<keyword evidence="1" id="KW-0479">Metal-binding</keyword>
<evidence type="ECO:0000256" key="3">
    <source>
        <dbReference type="SAM" id="MobiDB-lite"/>
    </source>
</evidence>
<feature type="domain" description="NodB homology" evidence="5">
    <location>
        <begin position="321"/>
        <end position="536"/>
    </location>
</feature>
<dbReference type="RefSeq" id="WP_315572007.1">
    <property type="nucleotide sequence ID" value="NZ_CP118868.1"/>
</dbReference>
<dbReference type="Proteomes" id="UP001220478">
    <property type="component" value="Chromosome"/>
</dbReference>
<keyword evidence="4" id="KW-0472">Membrane</keyword>
<evidence type="ECO:0000256" key="4">
    <source>
        <dbReference type="SAM" id="Phobius"/>
    </source>
</evidence>
<dbReference type="EMBL" id="CP118868">
    <property type="protein sequence ID" value="WEG35974.1"/>
    <property type="molecule type" value="Genomic_DNA"/>
</dbReference>
<feature type="region of interest" description="Disordered" evidence="3">
    <location>
        <begin position="36"/>
        <end position="70"/>
    </location>
</feature>
<keyword evidence="2" id="KW-0378">Hydrolase</keyword>
<dbReference type="Pfam" id="PF01522">
    <property type="entry name" value="Polysacc_deac_1"/>
    <property type="match status" value="1"/>
</dbReference>
<dbReference type="SUPFAM" id="SSF88713">
    <property type="entry name" value="Glycoside hydrolase/deacetylase"/>
    <property type="match status" value="1"/>
</dbReference>
<reference evidence="6 7" key="1">
    <citation type="submission" date="2023-02" db="EMBL/GenBank/DDBJ databases">
        <title>Novel Oscillospiraceae bacterial genomes.</title>
        <authorList>
            <person name="Srinivasan S."/>
            <person name="Austin M.N."/>
            <person name="Fiedler T.L."/>
            <person name="Strenk S.M."/>
            <person name="Agnew K.J."/>
            <person name="Nagana Gowda G.A."/>
            <person name="Raftery D."/>
            <person name="Beamer M.A."/>
            <person name="Achilles S.L."/>
            <person name="Wiesenfeld H.C."/>
            <person name="Fredricks D.N."/>
            <person name="Hillier S.L."/>
        </authorList>
    </citation>
    <scope>NUCLEOTIDE SEQUENCE [LARGE SCALE GENOMIC DNA]</scope>
    <source>
        <strain evidence="6 7">CHIC02 1186E3-8</strain>
    </source>
</reference>
<dbReference type="InterPro" id="IPR002509">
    <property type="entry name" value="NODB_dom"/>
</dbReference>
<dbReference type="PROSITE" id="PS51677">
    <property type="entry name" value="NODB"/>
    <property type="match status" value="1"/>
</dbReference>
<evidence type="ECO:0000259" key="5">
    <source>
        <dbReference type="PROSITE" id="PS51677"/>
    </source>
</evidence>
<dbReference type="PANTHER" id="PTHR10587">
    <property type="entry name" value="GLYCOSYL TRANSFERASE-RELATED"/>
    <property type="match status" value="1"/>
</dbReference>
<dbReference type="InterPro" id="IPR011330">
    <property type="entry name" value="Glyco_hydro/deAcase_b/a-brl"/>
</dbReference>
<evidence type="ECO:0000256" key="1">
    <source>
        <dbReference type="ARBA" id="ARBA00022723"/>
    </source>
</evidence>
<organism evidence="6 7">
    <name type="scientific">Amygdalobacter indicium</name>
    <dbReference type="NCBI Taxonomy" id="3029272"/>
    <lineage>
        <taxon>Bacteria</taxon>
        <taxon>Bacillati</taxon>
        <taxon>Bacillota</taxon>
        <taxon>Clostridia</taxon>
        <taxon>Eubacteriales</taxon>
        <taxon>Oscillospiraceae</taxon>
        <taxon>Amygdalobacter</taxon>
    </lineage>
</organism>
<evidence type="ECO:0000313" key="7">
    <source>
        <dbReference type="Proteomes" id="UP001220478"/>
    </source>
</evidence>
<accession>A0ABY8C7T8</accession>
<feature type="region of interest" description="Disordered" evidence="3">
    <location>
        <begin position="268"/>
        <end position="288"/>
    </location>
</feature>
<dbReference type="Gene3D" id="3.20.20.370">
    <property type="entry name" value="Glycoside hydrolase/deacetylase"/>
    <property type="match status" value="1"/>
</dbReference>
<keyword evidence="7" id="KW-1185">Reference proteome</keyword>
<evidence type="ECO:0000313" key="6">
    <source>
        <dbReference type="EMBL" id="WEG35974.1"/>
    </source>
</evidence>
<keyword evidence="4" id="KW-1133">Transmembrane helix</keyword>
<evidence type="ECO:0000256" key="2">
    <source>
        <dbReference type="ARBA" id="ARBA00022801"/>
    </source>
</evidence>
<proteinExistence type="predicted"/>
<dbReference type="InterPro" id="IPR050248">
    <property type="entry name" value="Polysacc_deacetylase_ArnD"/>
</dbReference>